<comment type="caution">
    <text evidence="1">The sequence shown here is derived from an EMBL/GenBank/DDBJ whole genome shotgun (WGS) entry which is preliminary data.</text>
</comment>
<keyword evidence="2" id="KW-1185">Reference proteome</keyword>
<dbReference type="EMBL" id="CAJHJT010000034">
    <property type="protein sequence ID" value="CAD7003013.1"/>
    <property type="molecule type" value="Genomic_DNA"/>
</dbReference>
<name>A0A811V0T6_CERCA</name>
<organism evidence="1 2">
    <name type="scientific">Ceratitis capitata</name>
    <name type="common">Mediterranean fruit fly</name>
    <name type="synonym">Tephritis capitata</name>
    <dbReference type="NCBI Taxonomy" id="7213"/>
    <lineage>
        <taxon>Eukaryota</taxon>
        <taxon>Metazoa</taxon>
        <taxon>Ecdysozoa</taxon>
        <taxon>Arthropoda</taxon>
        <taxon>Hexapoda</taxon>
        <taxon>Insecta</taxon>
        <taxon>Pterygota</taxon>
        <taxon>Neoptera</taxon>
        <taxon>Endopterygota</taxon>
        <taxon>Diptera</taxon>
        <taxon>Brachycera</taxon>
        <taxon>Muscomorpha</taxon>
        <taxon>Tephritoidea</taxon>
        <taxon>Tephritidae</taxon>
        <taxon>Ceratitis</taxon>
        <taxon>Ceratitis</taxon>
    </lineage>
</organism>
<accession>A0A811V0T6</accession>
<dbReference type="Proteomes" id="UP000606786">
    <property type="component" value="Unassembled WGS sequence"/>
</dbReference>
<gene>
    <name evidence="1" type="ORF">CCAP1982_LOCUS11476</name>
</gene>
<dbReference type="AlphaFoldDB" id="A0A811V0T6"/>
<evidence type="ECO:0000313" key="1">
    <source>
        <dbReference type="EMBL" id="CAD7003013.1"/>
    </source>
</evidence>
<proteinExistence type="predicted"/>
<evidence type="ECO:0000313" key="2">
    <source>
        <dbReference type="Proteomes" id="UP000606786"/>
    </source>
</evidence>
<reference evidence="1" key="1">
    <citation type="submission" date="2020-11" db="EMBL/GenBank/DDBJ databases">
        <authorList>
            <person name="Whitehead M."/>
        </authorList>
    </citation>
    <scope>NUCLEOTIDE SEQUENCE</scope>
    <source>
        <strain evidence="1">EGII</strain>
    </source>
</reference>
<sequence>MRMNQVSAALPENKSEYIYVLGCTNIHTCSHFQRRIPHPCVPTWLRGHMTVTVTVANSDADAAHFGCCLCRGAPLWPTDPPVVACVRAKNIKYTNRLPFALTFSVELSCVAVEQQLC</sequence>
<protein>
    <submittedName>
        <fullName evidence="1">(Mediterranean fruit fly) hypothetical protein</fullName>
    </submittedName>
</protein>